<evidence type="ECO:0000313" key="3">
    <source>
        <dbReference type="Proteomes" id="UP001233999"/>
    </source>
</evidence>
<reference evidence="2" key="2">
    <citation type="submission" date="2023-05" db="EMBL/GenBank/DDBJ databases">
        <authorList>
            <person name="Fouks B."/>
        </authorList>
    </citation>
    <scope>NUCLEOTIDE SEQUENCE</scope>
    <source>
        <strain evidence="2">Stay&amp;Tobe</strain>
        <tissue evidence="2">Testes</tissue>
    </source>
</reference>
<accession>A0AAD8AAI4</accession>
<name>A0AAD8AAI4_DIPPU</name>
<evidence type="ECO:0000256" key="1">
    <source>
        <dbReference type="SAM" id="MobiDB-lite"/>
    </source>
</evidence>
<sequence length="255" mass="29470">MNGPLTKRENSLDGMVDGERVVIRYVPKFRNDLSVVHYNNEDSDIPQTVNEEHERLIPLSEACPYCKSKYQNPHHHLHHDHHEDNADPFTSSHQGSIQENTPMPSLVEDISKNIEMETHQHNPVTKSYTRIEHPLPLVHTQNNMKHFAYFHDNPEEHLMEDITSPDLQYPGKRAKQLEFIMSSDGNENLEAIDKEVDHSVAREFIPASEMPMTMNLETLKEIEKEDSHNDSADIHDIFARSPVNAEGQLRLNIFK</sequence>
<feature type="compositionally biased region" description="Polar residues" evidence="1">
    <location>
        <begin position="88"/>
        <end position="99"/>
    </location>
</feature>
<evidence type="ECO:0000313" key="2">
    <source>
        <dbReference type="EMBL" id="KAJ9595458.1"/>
    </source>
</evidence>
<feature type="region of interest" description="Disordered" evidence="1">
    <location>
        <begin position="73"/>
        <end position="99"/>
    </location>
</feature>
<protein>
    <submittedName>
        <fullName evidence="2">Uncharacterized protein</fullName>
    </submittedName>
</protein>
<dbReference type="Proteomes" id="UP001233999">
    <property type="component" value="Unassembled WGS sequence"/>
</dbReference>
<organism evidence="2 3">
    <name type="scientific">Diploptera punctata</name>
    <name type="common">Pacific beetle cockroach</name>
    <dbReference type="NCBI Taxonomy" id="6984"/>
    <lineage>
        <taxon>Eukaryota</taxon>
        <taxon>Metazoa</taxon>
        <taxon>Ecdysozoa</taxon>
        <taxon>Arthropoda</taxon>
        <taxon>Hexapoda</taxon>
        <taxon>Insecta</taxon>
        <taxon>Pterygota</taxon>
        <taxon>Neoptera</taxon>
        <taxon>Polyneoptera</taxon>
        <taxon>Dictyoptera</taxon>
        <taxon>Blattodea</taxon>
        <taxon>Blaberoidea</taxon>
        <taxon>Blaberidae</taxon>
        <taxon>Diplopterinae</taxon>
        <taxon>Diploptera</taxon>
    </lineage>
</organism>
<dbReference type="EMBL" id="JASPKZ010002337">
    <property type="protein sequence ID" value="KAJ9595458.1"/>
    <property type="molecule type" value="Genomic_DNA"/>
</dbReference>
<comment type="caution">
    <text evidence="2">The sequence shown here is derived from an EMBL/GenBank/DDBJ whole genome shotgun (WGS) entry which is preliminary data.</text>
</comment>
<dbReference type="AlphaFoldDB" id="A0AAD8AAI4"/>
<reference evidence="2" key="1">
    <citation type="journal article" date="2023" name="IScience">
        <title>Live-bearing cockroach genome reveals convergent evolutionary mechanisms linked to viviparity in insects and beyond.</title>
        <authorList>
            <person name="Fouks B."/>
            <person name="Harrison M.C."/>
            <person name="Mikhailova A.A."/>
            <person name="Marchal E."/>
            <person name="English S."/>
            <person name="Carruthers M."/>
            <person name="Jennings E.C."/>
            <person name="Chiamaka E.L."/>
            <person name="Frigard R.A."/>
            <person name="Pippel M."/>
            <person name="Attardo G.M."/>
            <person name="Benoit J.B."/>
            <person name="Bornberg-Bauer E."/>
            <person name="Tobe S.S."/>
        </authorList>
    </citation>
    <scope>NUCLEOTIDE SEQUENCE</scope>
    <source>
        <strain evidence="2">Stay&amp;Tobe</strain>
    </source>
</reference>
<proteinExistence type="predicted"/>
<keyword evidence="3" id="KW-1185">Reference proteome</keyword>
<gene>
    <name evidence="2" type="ORF">L9F63_013369</name>
</gene>